<dbReference type="EMBL" id="WHPF01000007">
    <property type="protein sequence ID" value="NNV55904.1"/>
    <property type="molecule type" value="Genomic_DNA"/>
</dbReference>
<feature type="transmembrane region" description="Helical" evidence="1">
    <location>
        <begin position="49"/>
        <end position="68"/>
    </location>
</feature>
<reference evidence="2" key="1">
    <citation type="submission" date="2019-10" db="EMBL/GenBank/DDBJ databases">
        <title>Draft genome sequence of Panacibacter sp. KCS-6.</title>
        <authorList>
            <person name="Yim K.J."/>
        </authorList>
    </citation>
    <scope>NUCLEOTIDE SEQUENCE</scope>
    <source>
        <strain evidence="2">KCS-6</strain>
    </source>
</reference>
<dbReference type="RefSeq" id="WP_171607848.1">
    <property type="nucleotide sequence ID" value="NZ_WHPF01000007.1"/>
</dbReference>
<protein>
    <submittedName>
        <fullName evidence="2">Uncharacterized protein</fullName>
    </submittedName>
</protein>
<evidence type="ECO:0000313" key="3">
    <source>
        <dbReference type="Proteomes" id="UP000598971"/>
    </source>
</evidence>
<evidence type="ECO:0000256" key="1">
    <source>
        <dbReference type="SAM" id="Phobius"/>
    </source>
</evidence>
<dbReference type="AlphaFoldDB" id="A0A8J8FGE8"/>
<accession>A0A8J8FGE8</accession>
<keyword evidence="1" id="KW-0812">Transmembrane</keyword>
<feature type="transmembrane region" description="Helical" evidence="1">
    <location>
        <begin position="6"/>
        <end position="29"/>
    </location>
</feature>
<dbReference type="Proteomes" id="UP000598971">
    <property type="component" value="Unassembled WGS sequence"/>
</dbReference>
<organism evidence="2 3">
    <name type="scientific">Limnovirga soli</name>
    <dbReference type="NCBI Taxonomy" id="2656915"/>
    <lineage>
        <taxon>Bacteria</taxon>
        <taxon>Pseudomonadati</taxon>
        <taxon>Bacteroidota</taxon>
        <taxon>Chitinophagia</taxon>
        <taxon>Chitinophagales</taxon>
        <taxon>Chitinophagaceae</taxon>
        <taxon>Limnovirga</taxon>
    </lineage>
</organism>
<sequence>MQLLNAINAVYTFYSVLFAATLIVLFIGLRMAYRAVQTANNEMMQKAKFILLFAVVAMVCVLVVSFLITGKMPVI</sequence>
<gene>
    <name evidence="2" type="ORF">GD597_10575</name>
</gene>
<evidence type="ECO:0000313" key="2">
    <source>
        <dbReference type="EMBL" id="NNV55904.1"/>
    </source>
</evidence>
<proteinExistence type="predicted"/>
<comment type="caution">
    <text evidence="2">The sequence shown here is derived from an EMBL/GenBank/DDBJ whole genome shotgun (WGS) entry which is preliminary data.</text>
</comment>
<keyword evidence="1" id="KW-1133">Transmembrane helix</keyword>
<name>A0A8J8FGE8_9BACT</name>
<keyword evidence="3" id="KW-1185">Reference proteome</keyword>
<keyword evidence="1" id="KW-0472">Membrane</keyword>